<keyword evidence="1" id="KW-1133">Transmembrane helix</keyword>
<evidence type="ECO:0000256" key="1">
    <source>
        <dbReference type="SAM" id="Phobius"/>
    </source>
</evidence>
<sequence length="221" mass="23637">MAAPVLPQFRPTLADLVGPRWRALPRAARIAAWAAGGLVVALLVALAVRGGSDRTDVVVARPVAFTLSYDASKLVRATPEPGASLLLRTPAADRDPERFSVRPVTLPQDFGTPGAGLPLYASRLIDEMRRADPAFVLRGEGRARINGQPGYQILFQTVVAGDRTAYGRRTLLFKDDRTTDPGADITILAVRSLAMPNVDAVGSNGPTKLPYRSFRLGVDGP</sequence>
<keyword evidence="1" id="KW-0812">Transmembrane</keyword>
<feature type="transmembrane region" description="Helical" evidence="1">
    <location>
        <begin position="30"/>
        <end position="48"/>
    </location>
</feature>
<dbReference type="AlphaFoldDB" id="A0A6J7ISH1"/>
<organism evidence="2">
    <name type="scientific">freshwater metagenome</name>
    <dbReference type="NCBI Taxonomy" id="449393"/>
    <lineage>
        <taxon>unclassified sequences</taxon>
        <taxon>metagenomes</taxon>
        <taxon>ecological metagenomes</taxon>
    </lineage>
</organism>
<evidence type="ECO:0000313" key="2">
    <source>
        <dbReference type="EMBL" id="CAB4933859.1"/>
    </source>
</evidence>
<proteinExistence type="predicted"/>
<gene>
    <name evidence="2" type="ORF">UFOPK3674_01341</name>
</gene>
<accession>A0A6J7ISH1</accession>
<name>A0A6J7ISH1_9ZZZZ</name>
<protein>
    <submittedName>
        <fullName evidence="2">Unannotated protein</fullName>
    </submittedName>
</protein>
<reference evidence="2" key="1">
    <citation type="submission" date="2020-05" db="EMBL/GenBank/DDBJ databases">
        <authorList>
            <person name="Chiriac C."/>
            <person name="Salcher M."/>
            <person name="Ghai R."/>
            <person name="Kavagutti S V."/>
        </authorList>
    </citation>
    <scope>NUCLEOTIDE SEQUENCE</scope>
</reference>
<dbReference type="EMBL" id="CAFBMX010000006">
    <property type="protein sequence ID" value="CAB4933859.1"/>
    <property type="molecule type" value="Genomic_DNA"/>
</dbReference>
<keyword evidence="1" id="KW-0472">Membrane</keyword>